<keyword evidence="5 12" id="KW-0812">Transmembrane</keyword>
<feature type="binding site" evidence="12">
    <location>
        <position position="220"/>
    </location>
    <ligand>
        <name>Zn(2+)</name>
        <dbReference type="ChEBI" id="CHEBI:29105"/>
        <note>catalytic</note>
    </ligand>
</feature>
<keyword evidence="7 12" id="KW-0378">Hydrolase</keyword>
<dbReference type="PANTHER" id="PTHR43221">
    <property type="entry name" value="PROTEASE HTPX"/>
    <property type="match status" value="1"/>
</dbReference>
<feature type="transmembrane region" description="Helical" evidence="12">
    <location>
        <begin position="193"/>
        <end position="215"/>
    </location>
</feature>
<dbReference type="InterPro" id="IPR001915">
    <property type="entry name" value="Peptidase_M48"/>
</dbReference>
<evidence type="ECO:0000256" key="6">
    <source>
        <dbReference type="ARBA" id="ARBA00022723"/>
    </source>
</evidence>
<dbReference type="GO" id="GO:0004222">
    <property type="term" value="F:metalloendopeptidase activity"/>
    <property type="evidence" value="ECO:0007669"/>
    <property type="project" value="UniProtKB-UniRule"/>
</dbReference>
<evidence type="ECO:0000256" key="12">
    <source>
        <dbReference type="HAMAP-Rule" id="MF_00188"/>
    </source>
</evidence>
<feature type="transmembrane region" description="Helical" evidence="12">
    <location>
        <begin position="16"/>
        <end position="36"/>
    </location>
</feature>
<dbReference type="EMBL" id="MHLP01000041">
    <property type="protein sequence ID" value="OGZ11141.1"/>
    <property type="molecule type" value="Genomic_DNA"/>
</dbReference>
<evidence type="ECO:0000256" key="10">
    <source>
        <dbReference type="ARBA" id="ARBA00023049"/>
    </source>
</evidence>
<feature type="active site" evidence="12">
    <location>
        <position position="144"/>
    </location>
</feature>
<evidence type="ECO:0000313" key="15">
    <source>
        <dbReference type="Proteomes" id="UP000178534"/>
    </source>
</evidence>
<evidence type="ECO:0000256" key="2">
    <source>
        <dbReference type="ARBA" id="ARBA00009779"/>
    </source>
</evidence>
<comment type="subcellular location">
    <subcellularLocation>
        <location evidence="1 12">Cell membrane</location>
        <topology evidence="1 12">Multi-pass membrane protein</topology>
    </subcellularLocation>
</comment>
<evidence type="ECO:0000256" key="3">
    <source>
        <dbReference type="ARBA" id="ARBA00022475"/>
    </source>
</evidence>
<accession>A0A1G2DDW9</accession>
<dbReference type="STRING" id="1798665.A2942_05060"/>
<feature type="transmembrane region" description="Helical" evidence="12">
    <location>
        <begin position="42"/>
        <end position="60"/>
    </location>
</feature>
<dbReference type="AlphaFoldDB" id="A0A1G2DDW9"/>
<name>A0A1G2DDW9_9BACT</name>
<feature type="domain" description="Peptidase M48" evidence="13">
    <location>
        <begin position="78"/>
        <end position="293"/>
    </location>
</feature>
<keyword evidence="8 12" id="KW-0862">Zinc</keyword>
<proteinExistence type="inferred from homology"/>
<dbReference type="GO" id="GO:0008270">
    <property type="term" value="F:zinc ion binding"/>
    <property type="evidence" value="ECO:0007669"/>
    <property type="project" value="UniProtKB-UniRule"/>
</dbReference>
<gene>
    <name evidence="12" type="primary">htpX</name>
    <name evidence="14" type="ORF">A2942_05060</name>
</gene>
<dbReference type="EC" id="3.4.24.-" evidence="12"/>
<dbReference type="CDD" id="cd07340">
    <property type="entry name" value="M48B_Htpx_like"/>
    <property type="match status" value="1"/>
</dbReference>
<evidence type="ECO:0000256" key="1">
    <source>
        <dbReference type="ARBA" id="ARBA00004651"/>
    </source>
</evidence>
<keyword evidence="6 12" id="KW-0479">Metal-binding</keyword>
<evidence type="ECO:0000256" key="4">
    <source>
        <dbReference type="ARBA" id="ARBA00022670"/>
    </source>
</evidence>
<dbReference type="InterPro" id="IPR050083">
    <property type="entry name" value="HtpX_protease"/>
</dbReference>
<dbReference type="GO" id="GO:0005886">
    <property type="term" value="C:plasma membrane"/>
    <property type="evidence" value="ECO:0007669"/>
    <property type="project" value="UniProtKB-SubCell"/>
</dbReference>
<protein>
    <recommendedName>
        <fullName evidence="12">Protease HtpX homolog</fullName>
        <ecNumber evidence="12">3.4.24.-</ecNumber>
    </recommendedName>
</protein>
<evidence type="ECO:0000256" key="7">
    <source>
        <dbReference type="ARBA" id="ARBA00022801"/>
    </source>
</evidence>
<keyword evidence="11 12" id="KW-0472">Membrane</keyword>
<dbReference type="GO" id="GO:0006508">
    <property type="term" value="P:proteolysis"/>
    <property type="evidence" value="ECO:0007669"/>
    <property type="project" value="UniProtKB-KW"/>
</dbReference>
<keyword evidence="4 12" id="KW-0645">Protease</keyword>
<feature type="transmembrane region" description="Helical" evidence="12">
    <location>
        <begin position="154"/>
        <end position="173"/>
    </location>
</feature>
<keyword evidence="3 12" id="KW-1003">Cell membrane</keyword>
<evidence type="ECO:0000256" key="8">
    <source>
        <dbReference type="ARBA" id="ARBA00022833"/>
    </source>
</evidence>
<comment type="caution">
    <text evidence="14">The sequence shown here is derived from an EMBL/GenBank/DDBJ whole genome shotgun (WGS) entry which is preliminary data.</text>
</comment>
<dbReference type="InterPro" id="IPR022919">
    <property type="entry name" value="Pept_M48_protease_HtpX"/>
</dbReference>
<dbReference type="PANTHER" id="PTHR43221:SF1">
    <property type="entry name" value="PROTEASE HTPX"/>
    <property type="match status" value="1"/>
</dbReference>
<keyword evidence="9 12" id="KW-1133">Transmembrane helix</keyword>
<reference evidence="14 15" key="1">
    <citation type="journal article" date="2016" name="Nat. Commun.">
        <title>Thousands of microbial genomes shed light on interconnected biogeochemical processes in an aquifer system.</title>
        <authorList>
            <person name="Anantharaman K."/>
            <person name="Brown C.T."/>
            <person name="Hug L.A."/>
            <person name="Sharon I."/>
            <person name="Castelle C.J."/>
            <person name="Probst A.J."/>
            <person name="Thomas B.C."/>
            <person name="Singh A."/>
            <person name="Wilkins M.J."/>
            <person name="Karaoz U."/>
            <person name="Brodie E.L."/>
            <person name="Williams K.H."/>
            <person name="Hubbard S.S."/>
            <person name="Banfield J.F."/>
        </authorList>
    </citation>
    <scope>NUCLEOTIDE SEQUENCE [LARGE SCALE GENOMIC DNA]</scope>
</reference>
<organism evidence="14 15">
    <name type="scientific">Candidatus Lloydbacteria bacterium RIFCSPLOWO2_01_FULL_50_20</name>
    <dbReference type="NCBI Taxonomy" id="1798665"/>
    <lineage>
        <taxon>Bacteria</taxon>
        <taxon>Candidatus Lloydiibacteriota</taxon>
    </lineage>
</organism>
<evidence type="ECO:0000313" key="14">
    <source>
        <dbReference type="EMBL" id="OGZ11141.1"/>
    </source>
</evidence>
<dbReference type="Gene3D" id="3.30.2010.10">
    <property type="entry name" value="Metalloproteases ('zincins'), catalytic domain"/>
    <property type="match status" value="1"/>
</dbReference>
<feature type="binding site" evidence="12">
    <location>
        <position position="143"/>
    </location>
    <ligand>
        <name>Zn(2+)</name>
        <dbReference type="ChEBI" id="CHEBI:29105"/>
        <note>catalytic</note>
    </ligand>
</feature>
<dbReference type="Proteomes" id="UP000178534">
    <property type="component" value="Unassembled WGS sequence"/>
</dbReference>
<evidence type="ECO:0000256" key="11">
    <source>
        <dbReference type="ARBA" id="ARBA00023136"/>
    </source>
</evidence>
<evidence type="ECO:0000256" key="5">
    <source>
        <dbReference type="ARBA" id="ARBA00022692"/>
    </source>
</evidence>
<evidence type="ECO:0000259" key="13">
    <source>
        <dbReference type="Pfam" id="PF01435"/>
    </source>
</evidence>
<evidence type="ECO:0000256" key="9">
    <source>
        <dbReference type="ARBA" id="ARBA00022989"/>
    </source>
</evidence>
<dbReference type="Pfam" id="PF01435">
    <property type="entry name" value="Peptidase_M48"/>
    <property type="match status" value="1"/>
</dbReference>
<keyword evidence="10 12" id="KW-0482">Metalloprotease</keyword>
<dbReference type="HAMAP" id="MF_00188">
    <property type="entry name" value="Pept_M48_protease_HtpX"/>
    <property type="match status" value="1"/>
</dbReference>
<comment type="cofactor">
    <cofactor evidence="12">
        <name>Zn(2+)</name>
        <dbReference type="ChEBI" id="CHEBI:29105"/>
    </cofactor>
    <text evidence="12">Binds 1 zinc ion per subunit.</text>
</comment>
<feature type="binding site" evidence="12">
    <location>
        <position position="147"/>
    </location>
    <ligand>
        <name>Zn(2+)</name>
        <dbReference type="ChEBI" id="CHEBI:29105"/>
        <note>catalytic</note>
    </ligand>
</feature>
<sequence length="297" mass="32480">MATLYTHQSTNVTKTWIFLMGFFLFVIAVGFVFSQAYGNPTFLYIAVALSILMNVGSYWYSDKLVLSMVHAKPVTRSENPELWNIVENLSITAGLPMPKLYIVNDPSPNAFATGRDKEHAAIAVHTGLLSLLNKSELEGVLAHELSHVGNRDTLISTVVIVLVGFITILSDFFLRTGHRFGGGGRDNKVQGIFIIAGFVLALLAPIIATLIRLAITRKREFLADASGALLTRYPEGLASALEKISAAPVNSTTANHAMAHLYIANPFGRDGTITKLFMTHPPIKERIANLRQMDVAQ</sequence>
<comment type="similarity">
    <text evidence="2 12">Belongs to the peptidase M48B family.</text>
</comment>